<evidence type="ECO:0000256" key="3">
    <source>
        <dbReference type="RuleBase" id="RU000363"/>
    </source>
</evidence>
<dbReference type="AlphaFoldDB" id="A0AA41FBG4"/>
<dbReference type="PRINTS" id="PR00080">
    <property type="entry name" value="SDRFAMILY"/>
</dbReference>
<evidence type="ECO:0000313" key="4">
    <source>
        <dbReference type="EMBL" id="MBT9808757.1"/>
    </source>
</evidence>
<evidence type="ECO:0000256" key="2">
    <source>
        <dbReference type="ARBA" id="ARBA00023002"/>
    </source>
</evidence>
<dbReference type="FunFam" id="3.40.50.720:FF:000084">
    <property type="entry name" value="Short-chain dehydrogenase reductase"/>
    <property type="match status" value="1"/>
</dbReference>
<comment type="similarity">
    <text evidence="1 3">Belongs to the short-chain dehydrogenases/reductases (SDR) family.</text>
</comment>
<dbReference type="Gene3D" id="3.40.50.720">
    <property type="entry name" value="NAD(P)-binding Rossmann-like Domain"/>
    <property type="match status" value="1"/>
</dbReference>
<accession>A0AA41FBG4</accession>
<protein>
    <submittedName>
        <fullName evidence="4">SDR family oxidoreductase</fullName>
    </submittedName>
</protein>
<sequence length="248" mass="26611">MKEDRCVLITGGTSGIGLETAKIFLKHGNKVVVASIDEEETVGRAMDELKPLGEVTYFRLDVADEKSCKDVVDQTVGTYGAVDVLCNIAGIVGELKTPLEADLQKVNHVIQVDLMGTIYMSVYAGRYMKERGKGVILNTSSICGFLASNVSVGYHGAKAGVNLITKVFAKELAPDGIRCVAVAPATVRTRLMDPSIEEEASTLHMKHRVEEPDEIAGVFHLLSLDGASAINGTTVMAEDGFCSFKGVW</sequence>
<dbReference type="SUPFAM" id="SSF51735">
    <property type="entry name" value="NAD(P)-binding Rossmann-fold domains"/>
    <property type="match status" value="1"/>
</dbReference>
<evidence type="ECO:0000313" key="5">
    <source>
        <dbReference type="Proteomes" id="UP000708338"/>
    </source>
</evidence>
<keyword evidence="2" id="KW-0560">Oxidoreductase</keyword>
<organism evidence="4 5">
    <name type="scientific">Enterocloster citroniae</name>
    <dbReference type="NCBI Taxonomy" id="358743"/>
    <lineage>
        <taxon>Bacteria</taxon>
        <taxon>Bacillati</taxon>
        <taxon>Bacillota</taxon>
        <taxon>Clostridia</taxon>
        <taxon>Lachnospirales</taxon>
        <taxon>Lachnospiraceae</taxon>
        <taxon>Enterocloster</taxon>
    </lineage>
</organism>
<dbReference type="EMBL" id="WQPS01000004">
    <property type="protein sequence ID" value="MBT9808757.1"/>
    <property type="molecule type" value="Genomic_DNA"/>
</dbReference>
<dbReference type="Pfam" id="PF00106">
    <property type="entry name" value="adh_short"/>
    <property type="match status" value="1"/>
</dbReference>
<dbReference type="PRINTS" id="PR00081">
    <property type="entry name" value="GDHRDH"/>
</dbReference>
<proteinExistence type="inferred from homology"/>
<name>A0AA41FBG4_9FIRM</name>
<gene>
    <name evidence="4" type="ORF">GPL26_03765</name>
</gene>
<comment type="caution">
    <text evidence="4">The sequence shown here is derived from an EMBL/GenBank/DDBJ whole genome shotgun (WGS) entry which is preliminary data.</text>
</comment>
<dbReference type="InterPro" id="IPR036291">
    <property type="entry name" value="NAD(P)-bd_dom_sf"/>
</dbReference>
<dbReference type="CDD" id="cd05233">
    <property type="entry name" value="SDR_c"/>
    <property type="match status" value="1"/>
</dbReference>
<dbReference type="InterPro" id="IPR002347">
    <property type="entry name" value="SDR_fam"/>
</dbReference>
<evidence type="ECO:0000256" key="1">
    <source>
        <dbReference type="ARBA" id="ARBA00006484"/>
    </source>
</evidence>
<reference evidence="4" key="1">
    <citation type="journal article" date="2021" name="Gut Microbes">
        <title>A synthetic consortium of 100 gut commensals modulates the composition and function in a colon model of the microbiome of elderly subjects.</title>
        <authorList>
            <person name="Perez M."/>
            <person name="Ntemiri A."/>
            <person name="Tan H."/>
            <person name="Harris H.M.B."/>
            <person name="Roager H.M."/>
            <person name="Ribiere C."/>
            <person name="O'Toole P.W."/>
        </authorList>
    </citation>
    <scope>NUCLEOTIDE SEQUENCE</scope>
    <source>
        <strain evidence="4">MCC335</strain>
    </source>
</reference>
<dbReference type="GO" id="GO:0008206">
    <property type="term" value="P:bile acid metabolic process"/>
    <property type="evidence" value="ECO:0007669"/>
    <property type="project" value="UniProtKB-ARBA"/>
</dbReference>
<dbReference type="PANTHER" id="PTHR42760">
    <property type="entry name" value="SHORT-CHAIN DEHYDROGENASES/REDUCTASES FAMILY MEMBER"/>
    <property type="match status" value="1"/>
</dbReference>
<dbReference type="Proteomes" id="UP000708338">
    <property type="component" value="Unassembled WGS sequence"/>
</dbReference>
<dbReference type="RefSeq" id="WP_117450643.1">
    <property type="nucleotide sequence ID" value="NZ_CABJDD010000002.1"/>
</dbReference>
<dbReference type="GO" id="GO:0016616">
    <property type="term" value="F:oxidoreductase activity, acting on the CH-OH group of donors, NAD or NADP as acceptor"/>
    <property type="evidence" value="ECO:0007669"/>
    <property type="project" value="TreeGrafter"/>
</dbReference>